<dbReference type="InterPro" id="IPR025319">
    <property type="entry name" value="DUF4224"/>
</dbReference>
<protein>
    <submittedName>
        <fullName evidence="2">DUF4224 domain-containing protein</fullName>
    </submittedName>
</protein>
<feature type="domain" description="DUF4224" evidence="1">
    <location>
        <begin position="19"/>
        <end position="60"/>
    </location>
</feature>
<dbReference type="EMBL" id="CP106753">
    <property type="protein sequence ID" value="UXY16687.1"/>
    <property type="molecule type" value="Genomic_DNA"/>
</dbReference>
<evidence type="ECO:0000313" key="2">
    <source>
        <dbReference type="EMBL" id="UXY16687.1"/>
    </source>
</evidence>
<accession>A0ABY6DQU1</accession>
<keyword evidence="3" id="KW-1185">Reference proteome</keyword>
<organism evidence="2 3">
    <name type="scientific">Chitiniphilus purpureus</name>
    <dbReference type="NCBI Taxonomy" id="2981137"/>
    <lineage>
        <taxon>Bacteria</taxon>
        <taxon>Pseudomonadati</taxon>
        <taxon>Pseudomonadota</taxon>
        <taxon>Betaproteobacteria</taxon>
        <taxon>Neisseriales</taxon>
        <taxon>Chitinibacteraceae</taxon>
        <taxon>Chitiniphilus</taxon>
    </lineage>
</organism>
<evidence type="ECO:0000259" key="1">
    <source>
        <dbReference type="Pfam" id="PF13986"/>
    </source>
</evidence>
<reference evidence="2" key="1">
    <citation type="submission" date="2022-10" db="EMBL/GenBank/DDBJ databases">
        <title>Chitiniphilus purpureus sp. nov., a novel chitin-degrading bacterium isolated from crawfish pond sediment.</title>
        <authorList>
            <person name="Li K."/>
        </authorList>
    </citation>
    <scope>NUCLEOTIDE SEQUENCE</scope>
    <source>
        <strain evidence="2">CD1</strain>
    </source>
</reference>
<evidence type="ECO:0000313" key="3">
    <source>
        <dbReference type="Proteomes" id="UP001061302"/>
    </source>
</evidence>
<name>A0ABY6DQU1_9NEIS</name>
<sequence>MNTVPSAHPVVLIAPSPWLSRQELVDLVGDDKAARVRHWLKKNQIPFLLALNGWPQVSRAKVREALGEQLVGDSQEQGYQPNFGALG</sequence>
<gene>
    <name evidence="2" type="ORF">N8I74_06610</name>
</gene>
<dbReference type="Proteomes" id="UP001061302">
    <property type="component" value="Chromosome"/>
</dbReference>
<dbReference type="RefSeq" id="WP_263126071.1">
    <property type="nucleotide sequence ID" value="NZ_CP106753.1"/>
</dbReference>
<proteinExistence type="predicted"/>
<dbReference type="Pfam" id="PF13986">
    <property type="entry name" value="DUF4224"/>
    <property type="match status" value="1"/>
</dbReference>